<evidence type="ECO:0000313" key="8">
    <source>
        <dbReference type="EMBL" id="KAB7886058.1"/>
    </source>
</evidence>
<accession>A0A6L4WNH9</accession>
<organism evidence="7 10">
    <name type="scientific">Poseidonibacter ostreae</name>
    <dbReference type="NCBI Taxonomy" id="2654171"/>
    <lineage>
        <taxon>Bacteria</taxon>
        <taxon>Pseudomonadati</taxon>
        <taxon>Campylobacterota</taxon>
        <taxon>Epsilonproteobacteria</taxon>
        <taxon>Campylobacterales</taxon>
        <taxon>Arcobacteraceae</taxon>
        <taxon>Poseidonibacter</taxon>
    </lineage>
</organism>
<keyword evidence="5 6" id="KW-0472">Membrane</keyword>
<keyword evidence="2" id="KW-1003">Cell membrane</keyword>
<dbReference type="RefSeq" id="WP_152192333.1">
    <property type="nucleotide sequence ID" value="NZ_WFKI01000097.1"/>
</dbReference>
<dbReference type="PIRSF" id="PIRSF006324">
    <property type="entry name" value="LeuE"/>
    <property type="match status" value="1"/>
</dbReference>
<feature type="transmembrane region" description="Helical" evidence="6">
    <location>
        <begin position="109"/>
        <end position="133"/>
    </location>
</feature>
<evidence type="ECO:0000313" key="9">
    <source>
        <dbReference type="Proteomes" id="UP000461010"/>
    </source>
</evidence>
<evidence type="ECO:0000256" key="4">
    <source>
        <dbReference type="ARBA" id="ARBA00022989"/>
    </source>
</evidence>
<evidence type="ECO:0000256" key="2">
    <source>
        <dbReference type="ARBA" id="ARBA00022475"/>
    </source>
</evidence>
<feature type="transmembrane region" description="Helical" evidence="6">
    <location>
        <begin position="68"/>
        <end position="88"/>
    </location>
</feature>
<evidence type="ECO:0000256" key="3">
    <source>
        <dbReference type="ARBA" id="ARBA00022692"/>
    </source>
</evidence>
<evidence type="ECO:0000256" key="6">
    <source>
        <dbReference type="SAM" id="Phobius"/>
    </source>
</evidence>
<evidence type="ECO:0000256" key="5">
    <source>
        <dbReference type="ARBA" id="ARBA00023136"/>
    </source>
</evidence>
<keyword evidence="4 6" id="KW-1133">Transmembrane helix</keyword>
<reference evidence="9 10" key="1">
    <citation type="submission" date="2019-10" db="EMBL/GenBank/DDBJ databases">
        <title>Poseidonibacter ostreae sp. nov., isolated from the gut of the Ostrea denselamellosa.</title>
        <authorList>
            <person name="Choi A."/>
        </authorList>
    </citation>
    <scope>NUCLEOTIDE SEQUENCE [LARGE SCALE GENOMIC DNA]</scope>
    <source>
        <strain evidence="7 10">SJOD-M-33</strain>
        <strain evidence="8 9">SJOD-M-5</strain>
    </source>
</reference>
<gene>
    <name evidence="8" type="ORF">GBG18_14840</name>
    <name evidence="7" type="ORF">GBG19_16300</name>
</gene>
<dbReference type="GO" id="GO:0015171">
    <property type="term" value="F:amino acid transmembrane transporter activity"/>
    <property type="evidence" value="ECO:0007669"/>
    <property type="project" value="TreeGrafter"/>
</dbReference>
<evidence type="ECO:0000313" key="7">
    <source>
        <dbReference type="EMBL" id="KAB7883050.1"/>
    </source>
</evidence>
<dbReference type="PANTHER" id="PTHR30086">
    <property type="entry name" value="ARGININE EXPORTER PROTEIN ARGO"/>
    <property type="match status" value="1"/>
</dbReference>
<evidence type="ECO:0000256" key="1">
    <source>
        <dbReference type="ARBA" id="ARBA00004651"/>
    </source>
</evidence>
<dbReference type="EMBL" id="WFKJ01000089">
    <property type="protein sequence ID" value="KAB7886058.1"/>
    <property type="molecule type" value="Genomic_DNA"/>
</dbReference>
<dbReference type="EMBL" id="WFKK01000108">
    <property type="protein sequence ID" value="KAB7883050.1"/>
    <property type="molecule type" value="Genomic_DNA"/>
</dbReference>
<keyword evidence="9" id="KW-1185">Reference proteome</keyword>
<comment type="subcellular location">
    <subcellularLocation>
        <location evidence="1">Cell membrane</location>
        <topology evidence="1">Multi-pass membrane protein</topology>
    </subcellularLocation>
</comment>
<keyword evidence="3 6" id="KW-0812">Transmembrane</keyword>
<dbReference type="GO" id="GO:0005886">
    <property type="term" value="C:plasma membrane"/>
    <property type="evidence" value="ECO:0007669"/>
    <property type="project" value="UniProtKB-SubCell"/>
</dbReference>
<dbReference type="PANTHER" id="PTHR30086:SF20">
    <property type="entry name" value="ARGININE EXPORTER PROTEIN ARGO-RELATED"/>
    <property type="match status" value="1"/>
</dbReference>
<proteinExistence type="predicted"/>
<feature type="transmembrane region" description="Helical" evidence="6">
    <location>
        <begin position="40"/>
        <end position="62"/>
    </location>
</feature>
<comment type="caution">
    <text evidence="7">The sequence shown here is derived from an EMBL/GenBank/DDBJ whole genome shotgun (WGS) entry which is preliminary data.</text>
</comment>
<sequence length="205" mass="22484">MSIESMITFYLAIFIFSITPGPGVFALISNSLNNNIKTSYALAFGMSMSDVVYLVLAFFGLVALTQNYATVFEFIRIAGGIYLIYLGYKIWTSPIETNIKNEKVTKASYAGNFFKGFLISASNPKVIIFYIAFLPTFVDLSVLGVSDLIVISIITLFALMNGLLFISYSAYRAKKVLTTKKSVIILNRTAGSIMGLAGAYLISKD</sequence>
<feature type="transmembrane region" description="Helical" evidence="6">
    <location>
        <begin position="148"/>
        <end position="171"/>
    </location>
</feature>
<dbReference type="Proteomes" id="UP000461010">
    <property type="component" value="Unassembled WGS sequence"/>
</dbReference>
<evidence type="ECO:0000313" key="10">
    <source>
        <dbReference type="Proteomes" id="UP000472839"/>
    </source>
</evidence>
<dbReference type="Pfam" id="PF01810">
    <property type="entry name" value="LysE"/>
    <property type="match status" value="1"/>
</dbReference>
<dbReference type="InterPro" id="IPR001123">
    <property type="entry name" value="LeuE-type"/>
</dbReference>
<dbReference type="AlphaFoldDB" id="A0A6L4WNH9"/>
<dbReference type="Proteomes" id="UP000472839">
    <property type="component" value="Unassembled WGS sequence"/>
</dbReference>
<protein>
    <submittedName>
        <fullName evidence="7">LysE family translocator</fullName>
    </submittedName>
</protein>
<name>A0A6L4WNH9_9BACT</name>
<feature type="transmembrane region" description="Helical" evidence="6">
    <location>
        <begin position="6"/>
        <end position="28"/>
    </location>
</feature>
<feature type="transmembrane region" description="Helical" evidence="6">
    <location>
        <begin position="183"/>
        <end position="202"/>
    </location>
</feature>